<feature type="domain" description="PurM-like C-terminal" evidence="14">
    <location>
        <begin position="175"/>
        <end position="342"/>
    </location>
</feature>
<keyword evidence="12" id="KW-0658">Purine biosynthesis</keyword>
<dbReference type="RefSeq" id="WP_226384441.1">
    <property type="nucleotide sequence ID" value="NZ_JADCKA010000001.1"/>
</dbReference>
<reference evidence="15 16" key="1">
    <citation type="submission" date="2020-10" db="EMBL/GenBank/DDBJ databases">
        <title>ChiBAC.</title>
        <authorList>
            <person name="Zenner C."/>
            <person name="Hitch T.C.A."/>
            <person name="Clavel T."/>
        </authorList>
    </citation>
    <scope>NUCLEOTIDE SEQUENCE [LARGE SCALE GENOMIC DNA]</scope>
    <source>
        <strain evidence="15 16">DSM 108706</strain>
    </source>
</reference>
<dbReference type="Gene3D" id="3.30.1330.10">
    <property type="entry name" value="PurM-like, N-terminal domain"/>
    <property type="match status" value="1"/>
</dbReference>
<dbReference type="Gene3D" id="3.90.650.10">
    <property type="entry name" value="PurM-like C-terminal domain"/>
    <property type="match status" value="1"/>
</dbReference>
<keyword evidence="12" id="KW-0963">Cytoplasm</keyword>
<evidence type="ECO:0000259" key="14">
    <source>
        <dbReference type="Pfam" id="PF02769"/>
    </source>
</evidence>
<evidence type="ECO:0000256" key="8">
    <source>
        <dbReference type="ARBA" id="ARBA00031908"/>
    </source>
</evidence>
<evidence type="ECO:0000256" key="9">
    <source>
        <dbReference type="ARBA" id="ARBA00032931"/>
    </source>
</evidence>
<keyword evidence="6 12" id="KW-0547">Nucleotide-binding</keyword>
<evidence type="ECO:0000259" key="13">
    <source>
        <dbReference type="Pfam" id="PF00586"/>
    </source>
</evidence>
<evidence type="ECO:0000256" key="10">
    <source>
        <dbReference type="ARBA" id="ARBA00033093"/>
    </source>
</evidence>
<evidence type="ECO:0000256" key="6">
    <source>
        <dbReference type="ARBA" id="ARBA00022741"/>
    </source>
</evidence>
<evidence type="ECO:0000256" key="4">
    <source>
        <dbReference type="ARBA" id="ARBA00020367"/>
    </source>
</evidence>
<dbReference type="Proteomes" id="UP001516588">
    <property type="component" value="Unassembled WGS sequence"/>
</dbReference>
<comment type="pathway">
    <text evidence="1 12">Purine metabolism; IMP biosynthesis via de novo pathway; 5-amino-1-(5-phospho-D-ribosyl)imidazole from N(2)-formyl-N(1)-(5-phospho-D-ribosyl)glycinamide: step 2/2.</text>
</comment>
<protein>
    <recommendedName>
        <fullName evidence="4 12">Phosphoribosylformylglycinamidine cyclo-ligase</fullName>
        <ecNumber evidence="3 12">6.3.3.1</ecNumber>
    </recommendedName>
    <alternativeName>
        <fullName evidence="9 12">AIR synthase</fullName>
    </alternativeName>
    <alternativeName>
        <fullName evidence="10 12">AIRS</fullName>
    </alternativeName>
    <alternativeName>
        <fullName evidence="8 12">Phosphoribosyl-aminoimidazole synthetase</fullName>
    </alternativeName>
</protein>
<evidence type="ECO:0000256" key="5">
    <source>
        <dbReference type="ARBA" id="ARBA00022598"/>
    </source>
</evidence>
<evidence type="ECO:0000313" key="15">
    <source>
        <dbReference type="EMBL" id="MBE5034774.1"/>
    </source>
</evidence>
<dbReference type="PANTHER" id="PTHR10520:SF12">
    <property type="entry name" value="TRIFUNCTIONAL PURINE BIOSYNTHETIC PROTEIN ADENOSINE-3"/>
    <property type="match status" value="1"/>
</dbReference>
<dbReference type="PANTHER" id="PTHR10520">
    <property type="entry name" value="TRIFUNCTIONAL PURINE BIOSYNTHETIC PROTEIN ADENOSINE-3-RELATED"/>
    <property type="match status" value="1"/>
</dbReference>
<dbReference type="SUPFAM" id="SSF55326">
    <property type="entry name" value="PurM N-terminal domain-like"/>
    <property type="match status" value="1"/>
</dbReference>
<dbReference type="InterPro" id="IPR004733">
    <property type="entry name" value="PurM_cligase"/>
</dbReference>
<dbReference type="HAMAP" id="MF_00741">
    <property type="entry name" value="AIRS"/>
    <property type="match status" value="1"/>
</dbReference>
<accession>A0ABR9QV68</accession>
<dbReference type="EC" id="6.3.3.1" evidence="3 12"/>
<dbReference type="InterPro" id="IPR010918">
    <property type="entry name" value="PurM-like_C_dom"/>
</dbReference>
<evidence type="ECO:0000256" key="11">
    <source>
        <dbReference type="ARBA" id="ARBA00049057"/>
    </source>
</evidence>
<comment type="caution">
    <text evidence="15">The sequence shown here is derived from an EMBL/GenBank/DDBJ whole genome shotgun (WGS) entry which is preliminary data.</text>
</comment>
<evidence type="ECO:0000256" key="2">
    <source>
        <dbReference type="ARBA" id="ARBA00010280"/>
    </source>
</evidence>
<dbReference type="Pfam" id="PF02769">
    <property type="entry name" value="AIRS_C"/>
    <property type="match status" value="1"/>
</dbReference>
<evidence type="ECO:0000256" key="1">
    <source>
        <dbReference type="ARBA" id="ARBA00004686"/>
    </source>
</evidence>
<evidence type="ECO:0000256" key="7">
    <source>
        <dbReference type="ARBA" id="ARBA00022840"/>
    </source>
</evidence>
<dbReference type="InterPro" id="IPR036921">
    <property type="entry name" value="PurM-like_N_sf"/>
</dbReference>
<dbReference type="SUPFAM" id="SSF56042">
    <property type="entry name" value="PurM C-terminal domain-like"/>
    <property type="match status" value="1"/>
</dbReference>
<dbReference type="InterPro" id="IPR016188">
    <property type="entry name" value="PurM-like_N"/>
</dbReference>
<evidence type="ECO:0000256" key="12">
    <source>
        <dbReference type="HAMAP-Rule" id="MF_00741"/>
    </source>
</evidence>
<keyword evidence="5 12" id="KW-0436">Ligase</keyword>
<sequence length="345" mass="37045">MGKLTYKDAGVDTKEGERAVSLMKEHVKKTFNDNVLTGLGSFGGLFRLPVEGMKEPVLVSGTDGVGTKLQIAFMMDRHNTVGIDCVAMCVNDVLCQGATPLFFLDYIATGKVTAEKIADIVSGIAEGCAQGRSALIGGETAEMPGFYGEDEYDMAGFSVGIVDKEKIITGDAIGEGNAIIGIPSSGIHSNGYSLVRKIFFEKMGYTVDTEIEELGETLGDALLRPTRIYANACDAVVPNFDVKGIVHITGGGFFENIPRVLPEDIAVSIDRGTWNELPIFGLIQKCGEIEDMEMFSTFNMGIGMMMFVDEKDADAVVSALKDAGEEASVIGRTVRFEKEKVIING</sequence>
<keyword evidence="7 12" id="KW-0067">ATP-binding</keyword>
<dbReference type="Pfam" id="PF00586">
    <property type="entry name" value="AIRS"/>
    <property type="match status" value="1"/>
</dbReference>
<keyword evidence="16" id="KW-1185">Reference proteome</keyword>
<evidence type="ECO:0000256" key="3">
    <source>
        <dbReference type="ARBA" id="ARBA00013047"/>
    </source>
</evidence>
<name>A0ABR9QV68_9FIRM</name>
<dbReference type="EMBL" id="JADCKA010000001">
    <property type="protein sequence ID" value="MBE5034774.1"/>
    <property type="molecule type" value="Genomic_DNA"/>
</dbReference>
<dbReference type="GO" id="GO:0004641">
    <property type="term" value="F:phosphoribosylformylglycinamidine cyclo-ligase activity"/>
    <property type="evidence" value="ECO:0007669"/>
    <property type="project" value="UniProtKB-EC"/>
</dbReference>
<evidence type="ECO:0000313" key="16">
    <source>
        <dbReference type="Proteomes" id="UP001516588"/>
    </source>
</evidence>
<organism evidence="15 16">
    <name type="scientific">Gallibacter intestinalis</name>
    <dbReference type="NCBI Taxonomy" id="2779356"/>
    <lineage>
        <taxon>Bacteria</taxon>
        <taxon>Bacillati</taxon>
        <taxon>Bacillota</taxon>
        <taxon>Clostridia</taxon>
        <taxon>Eubacteriales</taxon>
        <taxon>Eubacteriaceae</taxon>
        <taxon>Gallibacter</taxon>
    </lineage>
</organism>
<comment type="subcellular location">
    <subcellularLocation>
        <location evidence="12">Cytoplasm</location>
    </subcellularLocation>
</comment>
<comment type="similarity">
    <text evidence="2 12">Belongs to the AIR synthase family.</text>
</comment>
<feature type="domain" description="PurM-like N-terminal" evidence="13">
    <location>
        <begin position="57"/>
        <end position="162"/>
    </location>
</feature>
<dbReference type="InterPro" id="IPR036676">
    <property type="entry name" value="PurM-like_C_sf"/>
</dbReference>
<comment type="catalytic activity">
    <reaction evidence="11 12">
        <text>2-formamido-N(1)-(5-O-phospho-beta-D-ribosyl)acetamidine + ATP = 5-amino-1-(5-phospho-beta-D-ribosyl)imidazole + ADP + phosphate + H(+)</text>
        <dbReference type="Rhea" id="RHEA:23032"/>
        <dbReference type="ChEBI" id="CHEBI:15378"/>
        <dbReference type="ChEBI" id="CHEBI:30616"/>
        <dbReference type="ChEBI" id="CHEBI:43474"/>
        <dbReference type="ChEBI" id="CHEBI:137981"/>
        <dbReference type="ChEBI" id="CHEBI:147287"/>
        <dbReference type="ChEBI" id="CHEBI:456216"/>
        <dbReference type="EC" id="6.3.3.1"/>
    </reaction>
</comment>
<gene>
    <name evidence="12" type="primary">purM</name>
    <name evidence="15" type="ORF">INF20_00525</name>
</gene>
<dbReference type="NCBIfam" id="TIGR00878">
    <property type="entry name" value="purM"/>
    <property type="match status" value="1"/>
</dbReference>
<proteinExistence type="inferred from homology"/>
<dbReference type="CDD" id="cd02196">
    <property type="entry name" value="PurM"/>
    <property type="match status" value="1"/>
</dbReference>